<keyword evidence="1" id="KW-0472">Membrane</keyword>
<evidence type="ECO:0000313" key="3">
    <source>
        <dbReference type="Proteomes" id="UP000215224"/>
    </source>
</evidence>
<keyword evidence="3" id="KW-1185">Reference proteome</keyword>
<dbReference type="AlphaFoldDB" id="A0A223KNV6"/>
<keyword evidence="1" id="KW-0812">Transmembrane</keyword>
<name>A0A223KNV6_9BACI</name>
<accession>A0A223KNV6</accession>
<keyword evidence="1" id="KW-1133">Transmembrane helix</keyword>
<dbReference type="EMBL" id="CP018866">
    <property type="protein sequence ID" value="AST91161.1"/>
    <property type="molecule type" value="Genomic_DNA"/>
</dbReference>
<protein>
    <submittedName>
        <fullName evidence="2">Uncharacterized protein</fullName>
    </submittedName>
</protein>
<dbReference type="Proteomes" id="UP000215224">
    <property type="component" value="Chromosome"/>
</dbReference>
<proteinExistence type="predicted"/>
<feature type="transmembrane region" description="Helical" evidence="1">
    <location>
        <begin position="7"/>
        <end position="23"/>
    </location>
</feature>
<dbReference type="RefSeq" id="WP_066416980.1">
    <property type="nucleotide sequence ID" value="NZ_CP018866.1"/>
</dbReference>
<sequence length="184" mass="21385">MNNVHKNILHFSILIIILIFIPGCNTLQDNNSEEVLEEFHMMQDNNNEVMPEDFHFSLTYGTYGKQKIDTFQDIVVKDLVEDGTIEANISLTSDEKQAIYDEMMKIGVMNELELEKEEGCETEPPSISQWYIQMNGETKSFSYMSFCDYTEDALALVKLEDYIHKVVSSKEEYRDLPESNGYYE</sequence>
<organism evidence="2 3">
    <name type="scientific">Sutcliffiella cohnii</name>
    <dbReference type="NCBI Taxonomy" id="33932"/>
    <lineage>
        <taxon>Bacteria</taxon>
        <taxon>Bacillati</taxon>
        <taxon>Bacillota</taxon>
        <taxon>Bacilli</taxon>
        <taxon>Bacillales</taxon>
        <taxon>Bacillaceae</taxon>
        <taxon>Sutcliffiella</taxon>
    </lineage>
</organism>
<reference evidence="2 3" key="1">
    <citation type="submission" date="2016-12" db="EMBL/GenBank/DDBJ databases">
        <title>The whole genome sequencing and assembly of Bacillus cohnii DSM 6307T strain.</title>
        <authorList>
            <person name="Lee Y.-J."/>
            <person name="Yi H."/>
            <person name="Bahn Y.-S."/>
            <person name="Kim J.F."/>
            <person name="Lee D.-W."/>
        </authorList>
    </citation>
    <scope>NUCLEOTIDE SEQUENCE [LARGE SCALE GENOMIC DNA]</scope>
    <source>
        <strain evidence="2 3">DSM 6307</strain>
    </source>
</reference>
<evidence type="ECO:0000256" key="1">
    <source>
        <dbReference type="SAM" id="Phobius"/>
    </source>
</evidence>
<dbReference type="KEGG" id="bcoh:BC6307_07650"/>
<gene>
    <name evidence="2" type="ORF">BC6307_07650</name>
</gene>
<evidence type="ECO:0000313" key="2">
    <source>
        <dbReference type="EMBL" id="AST91161.1"/>
    </source>
</evidence>